<evidence type="ECO:0000313" key="11">
    <source>
        <dbReference type="EMBL" id="KAK4522402.1"/>
    </source>
</evidence>
<comment type="caution">
    <text evidence="11">The sequence shown here is derived from an EMBL/GenBank/DDBJ whole genome shotgun (WGS) entry which is preliminary data.</text>
</comment>
<dbReference type="PANTHER" id="PTHR44329">
    <property type="entry name" value="SERINE/THREONINE-PROTEIN KINASE TNNI3K-RELATED"/>
    <property type="match status" value="1"/>
</dbReference>
<keyword evidence="4" id="KW-0418">Kinase</keyword>
<dbReference type="PROSITE" id="PS01032">
    <property type="entry name" value="PPM_1"/>
    <property type="match status" value="1"/>
</dbReference>
<dbReference type="GO" id="GO:0046872">
    <property type="term" value="F:metal ion binding"/>
    <property type="evidence" value="ECO:0007669"/>
    <property type="project" value="UniProtKB-KW"/>
</dbReference>
<reference evidence="11 12" key="1">
    <citation type="submission" date="2022-07" db="EMBL/GenBank/DDBJ databases">
        <title>Genome-wide signatures of adaptation to extreme environments.</title>
        <authorList>
            <person name="Cho C.H."/>
            <person name="Yoon H.S."/>
        </authorList>
    </citation>
    <scope>NUCLEOTIDE SEQUENCE [LARGE SCALE GENOMIC DNA]</scope>
    <source>
        <strain evidence="11 12">108.79 E11</strain>
    </source>
</reference>
<dbReference type="PROSITE" id="PS00108">
    <property type="entry name" value="PROTEIN_KINASE_ST"/>
    <property type="match status" value="1"/>
</dbReference>
<dbReference type="PROSITE" id="PS50011">
    <property type="entry name" value="PROTEIN_KINASE_DOM"/>
    <property type="match status" value="1"/>
</dbReference>
<dbReference type="GO" id="GO:0005524">
    <property type="term" value="F:ATP binding"/>
    <property type="evidence" value="ECO:0007669"/>
    <property type="project" value="UniProtKB-KW"/>
</dbReference>
<evidence type="ECO:0000256" key="3">
    <source>
        <dbReference type="ARBA" id="ARBA00022741"/>
    </source>
</evidence>
<dbReference type="Gene3D" id="3.60.40.10">
    <property type="entry name" value="PPM-type phosphatase domain"/>
    <property type="match status" value="1"/>
</dbReference>
<accession>A0AAV9I7A9</accession>
<dbReference type="Pfam" id="PF00069">
    <property type="entry name" value="Pkinase"/>
    <property type="match status" value="1"/>
</dbReference>
<name>A0AAV9I7A9_9RHOD</name>
<dbReference type="InterPro" id="IPR008271">
    <property type="entry name" value="Ser/Thr_kinase_AS"/>
</dbReference>
<feature type="domain" description="Protein kinase" evidence="9">
    <location>
        <begin position="24"/>
        <end position="310"/>
    </location>
</feature>
<protein>
    <submittedName>
        <fullName evidence="11">Uncharacterized protein</fullName>
    </submittedName>
</protein>
<dbReference type="SUPFAM" id="SSF81606">
    <property type="entry name" value="PP2C-like"/>
    <property type="match status" value="1"/>
</dbReference>
<evidence type="ECO:0000259" key="10">
    <source>
        <dbReference type="PROSITE" id="PS51746"/>
    </source>
</evidence>
<dbReference type="SMART" id="SM00332">
    <property type="entry name" value="PP2Cc"/>
    <property type="match status" value="1"/>
</dbReference>
<dbReference type="CDD" id="cd00143">
    <property type="entry name" value="PP2Cc"/>
    <property type="match status" value="1"/>
</dbReference>
<dbReference type="AlphaFoldDB" id="A0AAV9I7A9"/>
<comment type="similarity">
    <text evidence="8">Belongs to the PP2C family.</text>
</comment>
<dbReference type="Proteomes" id="UP001300502">
    <property type="component" value="Unassembled WGS sequence"/>
</dbReference>
<dbReference type="SUPFAM" id="SSF56112">
    <property type="entry name" value="Protein kinase-like (PK-like)"/>
    <property type="match status" value="1"/>
</dbReference>
<keyword evidence="3" id="KW-0547">Nucleotide-binding</keyword>
<dbReference type="EMBL" id="JANCYU010000004">
    <property type="protein sequence ID" value="KAK4522402.1"/>
    <property type="molecule type" value="Genomic_DNA"/>
</dbReference>
<keyword evidence="1" id="KW-0808">Transferase</keyword>
<dbReference type="InterPro" id="IPR051681">
    <property type="entry name" value="Ser/Thr_Kinases-Pseudokinases"/>
</dbReference>
<evidence type="ECO:0000256" key="7">
    <source>
        <dbReference type="ARBA" id="ARBA00022912"/>
    </source>
</evidence>
<dbReference type="SMART" id="SM00220">
    <property type="entry name" value="S_TKc"/>
    <property type="match status" value="1"/>
</dbReference>
<evidence type="ECO:0000259" key="9">
    <source>
        <dbReference type="PROSITE" id="PS50011"/>
    </source>
</evidence>
<organism evidence="11 12">
    <name type="scientific">Galdieria yellowstonensis</name>
    <dbReference type="NCBI Taxonomy" id="3028027"/>
    <lineage>
        <taxon>Eukaryota</taxon>
        <taxon>Rhodophyta</taxon>
        <taxon>Bangiophyceae</taxon>
        <taxon>Galdieriales</taxon>
        <taxon>Galdieriaceae</taxon>
        <taxon>Galdieria</taxon>
    </lineage>
</organism>
<dbReference type="PANTHER" id="PTHR44329:SF288">
    <property type="entry name" value="MITOGEN-ACTIVATED PROTEIN KINASE KINASE KINASE 20"/>
    <property type="match status" value="1"/>
</dbReference>
<keyword evidence="12" id="KW-1185">Reference proteome</keyword>
<evidence type="ECO:0000256" key="8">
    <source>
        <dbReference type="RuleBase" id="RU003465"/>
    </source>
</evidence>
<dbReference type="InterPro" id="IPR011009">
    <property type="entry name" value="Kinase-like_dom_sf"/>
</dbReference>
<dbReference type="Pfam" id="PF00481">
    <property type="entry name" value="PP2C"/>
    <property type="match status" value="1"/>
</dbReference>
<dbReference type="GO" id="GO:0004674">
    <property type="term" value="F:protein serine/threonine kinase activity"/>
    <property type="evidence" value="ECO:0007669"/>
    <property type="project" value="TreeGrafter"/>
</dbReference>
<dbReference type="PROSITE" id="PS51746">
    <property type="entry name" value="PPM_2"/>
    <property type="match status" value="1"/>
</dbReference>
<evidence type="ECO:0000256" key="1">
    <source>
        <dbReference type="ARBA" id="ARBA00022679"/>
    </source>
</evidence>
<evidence type="ECO:0000313" key="12">
    <source>
        <dbReference type="Proteomes" id="UP001300502"/>
    </source>
</evidence>
<evidence type="ECO:0000256" key="4">
    <source>
        <dbReference type="ARBA" id="ARBA00022777"/>
    </source>
</evidence>
<keyword evidence="7 8" id="KW-0904">Protein phosphatase</keyword>
<evidence type="ECO:0000256" key="6">
    <source>
        <dbReference type="ARBA" id="ARBA00022840"/>
    </source>
</evidence>
<keyword evidence="5 8" id="KW-0378">Hydrolase</keyword>
<dbReference type="InterPro" id="IPR000222">
    <property type="entry name" value="PP2C_BS"/>
</dbReference>
<dbReference type="GO" id="GO:0004721">
    <property type="term" value="F:phosphoprotein phosphatase activity"/>
    <property type="evidence" value="ECO:0007669"/>
    <property type="project" value="UniProtKB-KW"/>
</dbReference>
<gene>
    <name evidence="11" type="ORF">GAYE_HTGSCF06PCTG21G0288</name>
</gene>
<proteinExistence type="inferred from homology"/>
<keyword evidence="6" id="KW-0067">ATP-binding</keyword>
<evidence type="ECO:0000256" key="2">
    <source>
        <dbReference type="ARBA" id="ARBA00022723"/>
    </source>
</evidence>
<keyword evidence="2" id="KW-0479">Metal-binding</keyword>
<feature type="domain" description="PPM-type phosphatase" evidence="10">
    <location>
        <begin position="358"/>
        <end position="614"/>
    </location>
</feature>
<dbReference type="Gene3D" id="1.10.510.10">
    <property type="entry name" value="Transferase(Phosphotransferase) domain 1"/>
    <property type="match status" value="1"/>
</dbReference>
<dbReference type="InterPro" id="IPR001932">
    <property type="entry name" value="PPM-type_phosphatase-like_dom"/>
</dbReference>
<dbReference type="InterPro" id="IPR036457">
    <property type="entry name" value="PPM-type-like_dom_sf"/>
</dbReference>
<sequence length="617" mass="69768">MNAIRPKLHFVFLETMRYIKPSELTFTKQLAKGSSATVYLGYLDDREVAIRRPHIRSLESLERFEWEVNVRGQLSHPHVLPLIAVCNEAPHYCTVSPYMPQGTLFDFIHEQNVMLGFAEALQIVIQLVEAVAYLHSNNLVHRDIKSENVLLDAHRNVYLSDLDLLVETERDKVERVSLASEYRPSAGRLKHQVGTLIYLAPEILENKQHTFACDIYSLGVVMNEIFTGVIPYMDRKMEIPQVQTVLETRFNESKLKRAIVVEGLRPVLVSSSQVPIELCKLIDRCWSADPQERPCASEILLDLEDIRKHLDGSDSIKWKVKNGKMIDTKLVEGKEDKLSEEVLMSCAKFTENRFSYSSIGVCAIPGLRGEDRMEDRYCILSPFRLPEEHLLAVFDGHGGDKCAQFLKQYFADTLSVYLDQGTAVEDALKCTFQRLDELFMASYTSCTAGSTALVLYFAPNGVLYVANVGDSLAVLGSSSMDPFVLNRQHSIQSCEDEKTRIESEGGSVIPVTISDETYFRIEGQISLTRAIGDSHLKKFLISEPEVTKIERKDWTCYEWIILATDGLWDVLSPEEVSHIMKKTVSKGDLVTKRLVNEAIEKGSKDNITAIAIFLNQL</sequence>
<dbReference type="Gene3D" id="3.30.200.20">
    <property type="entry name" value="Phosphorylase Kinase, domain 1"/>
    <property type="match status" value="1"/>
</dbReference>
<evidence type="ECO:0000256" key="5">
    <source>
        <dbReference type="ARBA" id="ARBA00022801"/>
    </source>
</evidence>
<dbReference type="InterPro" id="IPR000719">
    <property type="entry name" value="Prot_kinase_dom"/>
</dbReference>